<keyword evidence="3" id="KW-0732">Signal</keyword>
<dbReference type="InterPro" id="IPR016166">
    <property type="entry name" value="FAD-bd_PCMH"/>
</dbReference>
<dbReference type="InterPro" id="IPR050432">
    <property type="entry name" value="FAD-linked_Oxidoreductases_BP"/>
</dbReference>
<dbReference type="GO" id="GO:0016491">
    <property type="term" value="F:oxidoreductase activity"/>
    <property type="evidence" value="ECO:0007669"/>
    <property type="project" value="UniProtKB-KW"/>
</dbReference>
<reference evidence="5" key="1">
    <citation type="submission" date="2022-07" db="EMBL/GenBank/DDBJ databases">
        <title>Fungi with potential for degradation of polypropylene.</title>
        <authorList>
            <person name="Gostincar C."/>
        </authorList>
    </citation>
    <scope>NUCLEOTIDE SEQUENCE</scope>
    <source>
        <strain evidence="5">EXF-13287</strain>
    </source>
</reference>
<gene>
    <name evidence="5" type="ORF">NKR19_g2085</name>
</gene>
<dbReference type="Gene3D" id="3.30.465.10">
    <property type="match status" value="2"/>
</dbReference>
<dbReference type="PANTHER" id="PTHR13878">
    <property type="entry name" value="GULONOLACTONE OXIDASE"/>
    <property type="match status" value="1"/>
</dbReference>
<dbReference type="PROSITE" id="PS51387">
    <property type="entry name" value="FAD_PCMH"/>
    <property type="match status" value="1"/>
</dbReference>
<evidence type="ECO:0000256" key="2">
    <source>
        <dbReference type="ARBA" id="ARBA00023002"/>
    </source>
</evidence>
<sequence length="599" mass="64462">MWFISKQSFKPLSDLALAIHILIASSLTSSLASAHPPPSPFCKAVPNTPSWPPPSSWARLNASTGGRLLRPPPPGAVCHPDQSTYNTTACPSVQAAWSTYDFHQRDPVSSMWNQYNNDTCLPLPGYPCSGVGYPVFVVNATIPQHVKLAVQFARDHSVRLVVKSTGHDYIGRSVAPNSLSIWTHHLGGITTHPAFTPKCCNTPQHSPTPAVTVGAGVQMIDLYTALDSLNLTTVGGGGSTVSVGGYLTGGGHSLLSARRGLGADQVLEMQLVTPTGRLVTANECQNRDLFWAARGGGGSTFGVLTSVTVRTYPTPPITNLLLTLASFDVASPRVWDMVAYVLSRFPALGDEGLSGYSYLFNTIPNPLGAGPSTVSGMIADVVLQDTVSPQVMTGLWDPVLAHISATWPEIIIDANITVFPCFLSWFREHHDTTPTGNDTFVGSRLLDETALTGNLTASAAAFRQLSSGGVATAYLVSGKGVRDARPRDGGNAVLPAWRRAYVHSTVGVDFQPLNATARLEAVAKLDYLVEPLRRLAPDMGAYMNEASPYEPGWQNQFWGSNYERLVQIKRAVDPDDVLWCNPCVGNERWREVGNQLCRV</sequence>
<dbReference type="GO" id="GO:0071949">
    <property type="term" value="F:FAD binding"/>
    <property type="evidence" value="ECO:0007669"/>
    <property type="project" value="InterPro"/>
</dbReference>
<dbReference type="InterPro" id="IPR012951">
    <property type="entry name" value="BBE"/>
</dbReference>
<proteinExistence type="inferred from homology"/>
<dbReference type="EMBL" id="JANBVN010000020">
    <property type="protein sequence ID" value="KAJ9161646.1"/>
    <property type="molecule type" value="Genomic_DNA"/>
</dbReference>
<dbReference type="Pfam" id="PF08031">
    <property type="entry name" value="BBE"/>
    <property type="match status" value="1"/>
</dbReference>
<dbReference type="InterPro" id="IPR016169">
    <property type="entry name" value="FAD-bd_PCMH_sub2"/>
</dbReference>
<name>A0AA38W2Q0_9PEZI</name>
<dbReference type="Pfam" id="PF01565">
    <property type="entry name" value="FAD_binding_4"/>
    <property type="match status" value="1"/>
</dbReference>
<evidence type="ECO:0000259" key="4">
    <source>
        <dbReference type="PROSITE" id="PS51387"/>
    </source>
</evidence>
<dbReference type="SUPFAM" id="SSF56176">
    <property type="entry name" value="FAD-binding/transporter-associated domain-like"/>
    <property type="match status" value="1"/>
</dbReference>
<dbReference type="PANTHER" id="PTHR13878:SF91">
    <property type="entry name" value="FAD BINDING DOMAIN PROTEIN (AFU_ORTHOLOGUE AFUA_6G12070)-RELATED"/>
    <property type="match status" value="1"/>
</dbReference>
<organism evidence="5 6">
    <name type="scientific">Coniochaeta hoffmannii</name>
    <dbReference type="NCBI Taxonomy" id="91930"/>
    <lineage>
        <taxon>Eukaryota</taxon>
        <taxon>Fungi</taxon>
        <taxon>Dikarya</taxon>
        <taxon>Ascomycota</taxon>
        <taxon>Pezizomycotina</taxon>
        <taxon>Sordariomycetes</taxon>
        <taxon>Sordariomycetidae</taxon>
        <taxon>Coniochaetales</taxon>
        <taxon>Coniochaetaceae</taxon>
        <taxon>Coniochaeta</taxon>
    </lineage>
</organism>
<evidence type="ECO:0000313" key="6">
    <source>
        <dbReference type="Proteomes" id="UP001174691"/>
    </source>
</evidence>
<dbReference type="InterPro" id="IPR036318">
    <property type="entry name" value="FAD-bd_PCMH-like_sf"/>
</dbReference>
<comment type="caution">
    <text evidence="5">The sequence shown here is derived from an EMBL/GenBank/DDBJ whole genome shotgun (WGS) entry which is preliminary data.</text>
</comment>
<feature type="signal peptide" evidence="3">
    <location>
        <begin position="1"/>
        <end position="34"/>
    </location>
</feature>
<protein>
    <submittedName>
        <fullName evidence="5">FAD-binding domain-containing protein</fullName>
    </submittedName>
</protein>
<evidence type="ECO:0000256" key="3">
    <source>
        <dbReference type="SAM" id="SignalP"/>
    </source>
</evidence>
<comment type="similarity">
    <text evidence="1">Belongs to the oxygen-dependent FAD-linked oxidoreductase family.</text>
</comment>
<feature type="chain" id="PRO_5041286201" evidence="3">
    <location>
        <begin position="35"/>
        <end position="599"/>
    </location>
</feature>
<feature type="domain" description="FAD-binding PCMH-type" evidence="4">
    <location>
        <begin position="130"/>
        <end position="314"/>
    </location>
</feature>
<evidence type="ECO:0000256" key="1">
    <source>
        <dbReference type="ARBA" id="ARBA00005466"/>
    </source>
</evidence>
<evidence type="ECO:0000313" key="5">
    <source>
        <dbReference type="EMBL" id="KAJ9161646.1"/>
    </source>
</evidence>
<accession>A0AA38W2Q0</accession>
<keyword evidence="6" id="KW-1185">Reference proteome</keyword>
<dbReference type="InterPro" id="IPR006094">
    <property type="entry name" value="Oxid_FAD_bind_N"/>
</dbReference>
<keyword evidence="2" id="KW-0560">Oxidoreductase</keyword>
<dbReference type="AlphaFoldDB" id="A0AA38W2Q0"/>
<dbReference type="Proteomes" id="UP001174691">
    <property type="component" value="Unassembled WGS sequence"/>
</dbReference>